<name>A0A4U9VGA6_SERFO</name>
<gene>
    <name evidence="1" type="ORF">NCTC12965_04777</name>
</gene>
<dbReference type="EMBL" id="CABEEZ010000103">
    <property type="protein sequence ID" value="VTR42141.1"/>
    <property type="molecule type" value="Genomic_DNA"/>
</dbReference>
<dbReference type="AlphaFoldDB" id="A0A4U9VGA6"/>
<protein>
    <submittedName>
        <fullName evidence="1">Uncharacterized protein</fullName>
    </submittedName>
</protein>
<reference evidence="1" key="1">
    <citation type="submission" date="2019-05" db="EMBL/GenBank/DDBJ databases">
        <authorList>
            <consortium name="Pathogen Informatics"/>
        </authorList>
    </citation>
    <scope>NUCLEOTIDE SEQUENCE [LARGE SCALE GENOMIC DNA]</scope>
    <source>
        <strain evidence="1">NCTC12965</strain>
    </source>
</reference>
<sequence length="243" mass="26385">MPRGMFNVIPVPSGCSIAIIPITDDFIQVRGAVQSIKPVISSVSIKDSDKRLPVRVAPWREKIKLPLGGHIVLDRSLGLASTVTVARRQQQYRKKPCQTDYFHILFPSILYTVLCQLSSGRLVKVTSFAGLTAPAIIPSPSLTTLFQLLNNGYISPPAFDFPTSESGADAPFPYRAAHHNCFSHRLFRSARSDRLSSLGNIGSNTTPASCAASIITRSTTLDQSLRVGRSMTAAAPLRFCGMP</sequence>
<organism evidence="1">
    <name type="scientific">Serratia fonticola</name>
    <dbReference type="NCBI Taxonomy" id="47917"/>
    <lineage>
        <taxon>Bacteria</taxon>
        <taxon>Pseudomonadati</taxon>
        <taxon>Pseudomonadota</taxon>
        <taxon>Gammaproteobacteria</taxon>
        <taxon>Enterobacterales</taxon>
        <taxon>Yersiniaceae</taxon>
        <taxon>Serratia</taxon>
    </lineage>
</organism>
<accession>A0A4U9VGA6</accession>
<evidence type="ECO:0000313" key="1">
    <source>
        <dbReference type="EMBL" id="VTR42141.1"/>
    </source>
</evidence>
<proteinExistence type="predicted"/>